<dbReference type="RefSeq" id="WP_212528770.1">
    <property type="nucleotide sequence ID" value="NZ_JAGSOG010000053.1"/>
</dbReference>
<dbReference type="SUPFAM" id="SSF47336">
    <property type="entry name" value="ACP-like"/>
    <property type="match status" value="1"/>
</dbReference>
<evidence type="ECO:0000256" key="2">
    <source>
        <dbReference type="ARBA" id="ARBA00022450"/>
    </source>
</evidence>
<gene>
    <name evidence="6" type="ORF">KDL01_13320</name>
</gene>
<dbReference type="GO" id="GO:0044550">
    <property type="term" value="P:secondary metabolite biosynthetic process"/>
    <property type="evidence" value="ECO:0007669"/>
    <property type="project" value="TreeGrafter"/>
</dbReference>
<dbReference type="Gene3D" id="3.30.300.30">
    <property type="match status" value="1"/>
</dbReference>
<evidence type="ECO:0000256" key="4">
    <source>
        <dbReference type="SAM" id="MobiDB-lite"/>
    </source>
</evidence>
<evidence type="ECO:0000313" key="7">
    <source>
        <dbReference type="Proteomes" id="UP000675781"/>
    </source>
</evidence>
<evidence type="ECO:0000256" key="3">
    <source>
        <dbReference type="ARBA" id="ARBA00022553"/>
    </source>
</evidence>
<dbReference type="FunFam" id="3.30.300.30:FF:000010">
    <property type="entry name" value="Enterobactin synthetase component F"/>
    <property type="match status" value="1"/>
</dbReference>
<dbReference type="FunFam" id="2.30.38.10:FF:000001">
    <property type="entry name" value="Non-ribosomal peptide synthetase PvdI"/>
    <property type="match status" value="1"/>
</dbReference>
<dbReference type="Pfam" id="PF00550">
    <property type="entry name" value="PP-binding"/>
    <property type="match status" value="1"/>
</dbReference>
<evidence type="ECO:0000256" key="1">
    <source>
        <dbReference type="ARBA" id="ARBA00001957"/>
    </source>
</evidence>
<evidence type="ECO:0000259" key="5">
    <source>
        <dbReference type="PROSITE" id="PS50075"/>
    </source>
</evidence>
<dbReference type="NCBIfam" id="TIGR01733">
    <property type="entry name" value="AA-adenyl-dom"/>
    <property type="match status" value="1"/>
</dbReference>
<dbReference type="AlphaFoldDB" id="A0A941ESE3"/>
<dbReference type="SMART" id="SM00823">
    <property type="entry name" value="PKS_PP"/>
    <property type="match status" value="1"/>
</dbReference>
<evidence type="ECO:0000313" key="6">
    <source>
        <dbReference type="EMBL" id="MBR7834249.1"/>
    </source>
</evidence>
<feature type="region of interest" description="Disordered" evidence="4">
    <location>
        <begin position="585"/>
        <end position="606"/>
    </location>
</feature>
<dbReference type="SUPFAM" id="SSF56801">
    <property type="entry name" value="Acetyl-CoA synthetase-like"/>
    <property type="match status" value="1"/>
</dbReference>
<dbReference type="InterPro" id="IPR025110">
    <property type="entry name" value="AMP-bd_C"/>
</dbReference>
<protein>
    <submittedName>
        <fullName evidence="6">Non-ribosomal peptide synthetase</fullName>
    </submittedName>
</protein>
<organism evidence="6 7">
    <name type="scientific">Actinospica durhamensis</name>
    <dbReference type="NCBI Taxonomy" id="1508375"/>
    <lineage>
        <taxon>Bacteria</taxon>
        <taxon>Bacillati</taxon>
        <taxon>Actinomycetota</taxon>
        <taxon>Actinomycetes</taxon>
        <taxon>Catenulisporales</taxon>
        <taxon>Actinospicaceae</taxon>
        <taxon>Actinospica</taxon>
    </lineage>
</organism>
<dbReference type="EMBL" id="JAGSOG010000053">
    <property type="protein sequence ID" value="MBR7834249.1"/>
    <property type="molecule type" value="Genomic_DNA"/>
</dbReference>
<dbReference type="FunFam" id="3.40.50.980:FF:000001">
    <property type="entry name" value="Non-ribosomal peptide synthetase"/>
    <property type="match status" value="1"/>
</dbReference>
<dbReference type="InterPro" id="IPR036736">
    <property type="entry name" value="ACP-like_sf"/>
</dbReference>
<comment type="cofactor">
    <cofactor evidence="1">
        <name>pantetheine 4'-phosphate</name>
        <dbReference type="ChEBI" id="CHEBI:47942"/>
    </cofactor>
</comment>
<dbReference type="GO" id="GO:0043041">
    <property type="term" value="P:amino acid activation for nonribosomal peptide biosynthetic process"/>
    <property type="evidence" value="ECO:0007669"/>
    <property type="project" value="TreeGrafter"/>
</dbReference>
<dbReference type="FunFam" id="1.10.1200.10:FF:000016">
    <property type="entry name" value="Non-ribosomal peptide synthase"/>
    <property type="match status" value="1"/>
</dbReference>
<dbReference type="Gene3D" id="3.40.50.1820">
    <property type="entry name" value="alpha/beta hydrolase"/>
    <property type="match status" value="1"/>
</dbReference>
<dbReference type="PANTHER" id="PTHR45527">
    <property type="entry name" value="NONRIBOSOMAL PEPTIDE SYNTHETASE"/>
    <property type="match status" value="1"/>
</dbReference>
<keyword evidence="2" id="KW-0596">Phosphopantetheine</keyword>
<dbReference type="PROSITE" id="PS50075">
    <property type="entry name" value="CARRIER"/>
    <property type="match status" value="1"/>
</dbReference>
<dbReference type="PROSITE" id="PS00455">
    <property type="entry name" value="AMP_BINDING"/>
    <property type="match status" value="1"/>
</dbReference>
<dbReference type="Pfam" id="PF13193">
    <property type="entry name" value="AMP-binding_C"/>
    <property type="match status" value="1"/>
</dbReference>
<keyword evidence="7" id="KW-1185">Reference proteome</keyword>
<dbReference type="GO" id="GO:0005829">
    <property type="term" value="C:cytosol"/>
    <property type="evidence" value="ECO:0007669"/>
    <property type="project" value="TreeGrafter"/>
</dbReference>
<reference evidence="6" key="1">
    <citation type="submission" date="2021-04" db="EMBL/GenBank/DDBJ databases">
        <title>Genome based classification of Actinospica acidithermotolerans sp. nov., an actinobacterium isolated from an Indonesian hot spring.</title>
        <authorList>
            <person name="Kusuma A.B."/>
            <person name="Putra K.E."/>
            <person name="Nafisah S."/>
            <person name="Loh J."/>
            <person name="Nouioui I."/>
            <person name="Goodfellow M."/>
        </authorList>
    </citation>
    <scope>NUCLEOTIDE SEQUENCE</scope>
    <source>
        <strain evidence="6">CSCA 57</strain>
    </source>
</reference>
<dbReference type="Proteomes" id="UP000675781">
    <property type="component" value="Unassembled WGS sequence"/>
</dbReference>
<accession>A0A941ESE3</accession>
<dbReference type="GO" id="GO:0031177">
    <property type="term" value="F:phosphopantetheine binding"/>
    <property type="evidence" value="ECO:0007669"/>
    <property type="project" value="InterPro"/>
</dbReference>
<feature type="domain" description="Carrier" evidence="5">
    <location>
        <begin position="510"/>
        <end position="585"/>
    </location>
</feature>
<dbReference type="InterPro" id="IPR045851">
    <property type="entry name" value="AMP-bd_C_sf"/>
</dbReference>
<dbReference type="InterPro" id="IPR009081">
    <property type="entry name" value="PP-bd_ACP"/>
</dbReference>
<dbReference type="Gene3D" id="2.30.38.10">
    <property type="entry name" value="Luciferase, Domain 3"/>
    <property type="match status" value="1"/>
</dbReference>
<dbReference type="Gene3D" id="3.40.50.980">
    <property type="match status" value="2"/>
</dbReference>
<dbReference type="InterPro" id="IPR000873">
    <property type="entry name" value="AMP-dep_synth/lig_dom"/>
</dbReference>
<dbReference type="InterPro" id="IPR020806">
    <property type="entry name" value="PKS_PP-bd"/>
</dbReference>
<dbReference type="InterPro" id="IPR010071">
    <property type="entry name" value="AA_adenyl_dom"/>
</dbReference>
<dbReference type="InterPro" id="IPR029058">
    <property type="entry name" value="AB_hydrolase_fold"/>
</dbReference>
<dbReference type="Pfam" id="PF00501">
    <property type="entry name" value="AMP-binding"/>
    <property type="match status" value="1"/>
</dbReference>
<keyword evidence="3" id="KW-0597">Phosphoprotein</keyword>
<dbReference type="GO" id="GO:0072330">
    <property type="term" value="P:monocarboxylic acid biosynthetic process"/>
    <property type="evidence" value="ECO:0007669"/>
    <property type="project" value="UniProtKB-ARBA"/>
</dbReference>
<dbReference type="CDD" id="cd12117">
    <property type="entry name" value="A_NRPS_Srf_like"/>
    <property type="match status" value="1"/>
</dbReference>
<name>A0A941ESE3_9ACTN</name>
<dbReference type="PANTHER" id="PTHR45527:SF1">
    <property type="entry name" value="FATTY ACID SYNTHASE"/>
    <property type="match status" value="1"/>
</dbReference>
<proteinExistence type="predicted"/>
<comment type="caution">
    <text evidence="6">The sequence shown here is derived from an EMBL/GenBank/DDBJ whole genome shotgun (WGS) entry which is preliminary data.</text>
</comment>
<sequence>MTAYSIPTRFAEQVARTPEATAVLEVASGAALTYRELDRRANQLAQRLIGLGVGPEDRVPVLVERSTGLVVAFLAILKAGAVFLPIHDAYPADRRQWVVDRAGASVLLVDDAMRAAGVPTGVSVVSVDDPALAEESAAAPEVPIHPDQLAYVIHTSGSTGQPKAVGVTQREVVRLLLDPQWLVRHHRRRLLVLPHAFDISVFEIWMPLMHGGQLVLAPPGPVEAATLRQLITTHRITGMHLTAGLFRVIAEEAPETFAGLGEIVTGGDVIAATAVSRVLEVCPDVVVLATYGATEGTVMSTQVPLTRGMRIGDIVPLGGALTGVAVHVLDDRLAPVPAGVVGEIYLAGEGAARGYLGQADLTAARFVADPLGLPGARMYRTGDLARRSADGEIEFAGRVDSQVKINGFLVEPAEVEAALAGHPGLAQFVVLAREFGPGEKQLVGYAVSEAGGLDLDALRAHARTKLPEYMVPAVFVELDSLPLTANGKLDRAALPAPGFDETPTRRAPNAPKTSLQQALCGIFSSVLAVPEVGVYDSFFDLGGQSMQAMRLLSRIKAEIGVTVPISVLFDFPTVAELAAHISAMSGSAAQSPPAQPRVTSNTGGIG</sequence>
<dbReference type="InterPro" id="IPR020845">
    <property type="entry name" value="AMP-binding_CS"/>
</dbReference>